<keyword evidence="4 11" id="KW-0560">Oxidoreductase</keyword>
<evidence type="ECO:0000256" key="8">
    <source>
        <dbReference type="ARBA" id="ARBA00055835"/>
    </source>
</evidence>
<comment type="catalytic activity">
    <reaction evidence="7">
        <text>gibberellin A1 + 2-oxoglutarate + O2 = gibberellin A8 + succinate + CO2</text>
        <dbReference type="Rhea" id="RHEA:15005"/>
        <dbReference type="ChEBI" id="CHEBI:15379"/>
        <dbReference type="ChEBI" id="CHEBI:16526"/>
        <dbReference type="ChEBI" id="CHEBI:16810"/>
        <dbReference type="ChEBI" id="CHEBI:30031"/>
        <dbReference type="ChEBI" id="CHEBI:58524"/>
        <dbReference type="ChEBI" id="CHEBI:58594"/>
        <dbReference type="EC" id="1.14.11.13"/>
    </reaction>
</comment>
<dbReference type="Pfam" id="PF03171">
    <property type="entry name" value="2OG-FeII_Oxy"/>
    <property type="match status" value="1"/>
</dbReference>
<dbReference type="InterPro" id="IPR026992">
    <property type="entry name" value="DIOX_N"/>
</dbReference>
<evidence type="ECO:0000313" key="14">
    <source>
        <dbReference type="Proteomes" id="UP000594263"/>
    </source>
</evidence>
<feature type="domain" description="Fe2OG dioxygenase" evidence="12">
    <location>
        <begin position="165"/>
        <end position="273"/>
    </location>
</feature>
<evidence type="ECO:0000256" key="7">
    <source>
        <dbReference type="ARBA" id="ARBA00052204"/>
    </source>
</evidence>
<evidence type="ECO:0000256" key="6">
    <source>
        <dbReference type="ARBA" id="ARBA00037909"/>
    </source>
</evidence>
<sequence length="328" mass="36594">MVVSSTSLSETGKSINSCRAGIPVIDLSRPMQKALLIQACREFGFFKVINHGIPTKFIEKLEDEAVRFFNLSQTEKEKAGHPFGYGNKRIGPSGDVGWIEYLLFSTSQQNVSGRCTTYLPGSFKKLVDAYLKEVKMFACDILELMAEGLELESKDALSKMLKNEKNDSFFRINHYPTCPNLLNKAQCGQNMIGFGEHTDPQIISVLRSNNTSGLQISGKDGSWISVPSDSNSFFINVGDTLQVLTNGRFKSVKHRVLADSRDSRLSMIYFAGPPLSEKIAAIGSIMEDGEESLYKEFTWCEYKLSAFKSKLADNRLQMFERITSAASH</sequence>
<reference evidence="13" key="1">
    <citation type="submission" date="2021-01" db="UniProtKB">
        <authorList>
            <consortium name="EnsemblPlants"/>
        </authorList>
    </citation>
    <scope>IDENTIFICATION</scope>
</reference>
<proteinExistence type="inferred from homology"/>
<dbReference type="Proteomes" id="UP000594263">
    <property type="component" value="Unplaced"/>
</dbReference>
<evidence type="ECO:0000256" key="5">
    <source>
        <dbReference type="ARBA" id="ARBA00023004"/>
    </source>
</evidence>
<dbReference type="EnsemblPlants" id="Kaladp0053s0057.1.v1.1">
    <property type="protein sequence ID" value="Kaladp0053s0057.1.v1.1"/>
    <property type="gene ID" value="Kaladp0053s0057.v1.1"/>
</dbReference>
<comment type="similarity">
    <text evidence="9">Belongs to the iron/ascorbate-dependent oxidoreductase family. GA2OX subfamily.</text>
</comment>
<protein>
    <recommendedName>
        <fullName evidence="10">gibberellin 2beta-dioxygenase</fullName>
        <ecNumber evidence="10">1.14.11.13</ecNumber>
    </recommendedName>
</protein>
<evidence type="ECO:0000256" key="11">
    <source>
        <dbReference type="RuleBase" id="RU003682"/>
    </source>
</evidence>
<dbReference type="SUPFAM" id="SSF51197">
    <property type="entry name" value="Clavaminate synthase-like"/>
    <property type="match status" value="1"/>
</dbReference>
<accession>A0A7N0U2N7</accession>
<dbReference type="Gramene" id="Kaladp0053s0057.1.v1.1">
    <property type="protein sequence ID" value="Kaladp0053s0057.1.v1.1"/>
    <property type="gene ID" value="Kaladp0053s0057.v1.1"/>
</dbReference>
<evidence type="ECO:0000256" key="9">
    <source>
        <dbReference type="ARBA" id="ARBA00061282"/>
    </source>
</evidence>
<dbReference type="OMA" id="WIEYVML"/>
<evidence type="ECO:0000256" key="10">
    <source>
        <dbReference type="ARBA" id="ARBA00066708"/>
    </source>
</evidence>
<evidence type="ECO:0000256" key="3">
    <source>
        <dbReference type="ARBA" id="ARBA00022964"/>
    </source>
</evidence>
<organism evidence="13 14">
    <name type="scientific">Kalanchoe fedtschenkoi</name>
    <name type="common">Lavender scallops</name>
    <name type="synonym">South American air plant</name>
    <dbReference type="NCBI Taxonomy" id="63787"/>
    <lineage>
        <taxon>Eukaryota</taxon>
        <taxon>Viridiplantae</taxon>
        <taxon>Streptophyta</taxon>
        <taxon>Embryophyta</taxon>
        <taxon>Tracheophyta</taxon>
        <taxon>Spermatophyta</taxon>
        <taxon>Magnoliopsida</taxon>
        <taxon>eudicotyledons</taxon>
        <taxon>Gunneridae</taxon>
        <taxon>Pentapetalae</taxon>
        <taxon>Saxifragales</taxon>
        <taxon>Crassulaceae</taxon>
        <taxon>Kalanchoe</taxon>
    </lineage>
</organism>
<dbReference type="PROSITE" id="PS51471">
    <property type="entry name" value="FE2OG_OXY"/>
    <property type="match status" value="1"/>
</dbReference>
<keyword evidence="2 11" id="KW-0479">Metal-binding</keyword>
<evidence type="ECO:0000256" key="1">
    <source>
        <dbReference type="ARBA" id="ARBA00004972"/>
    </source>
</evidence>
<comment type="pathway">
    <text evidence="6">Plant hormone biosynthesis; gibberellin biosynthesis.</text>
</comment>
<dbReference type="GO" id="GO:0045543">
    <property type="term" value="F:gibberellin 2-beta-dioxygenase activity"/>
    <property type="evidence" value="ECO:0007669"/>
    <property type="project" value="UniProtKB-EC"/>
</dbReference>
<evidence type="ECO:0000256" key="4">
    <source>
        <dbReference type="ARBA" id="ARBA00023002"/>
    </source>
</evidence>
<dbReference type="Gene3D" id="2.60.120.330">
    <property type="entry name" value="B-lactam Antibiotic, Isopenicillin N Synthase, Chain"/>
    <property type="match status" value="1"/>
</dbReference>
<evidence type="ECO:0000259" key="12">
    <source>
        <dbReference type="PROSITE" id="PS51471"/>
    </source>
</evidence>
<dbReference type="AlphaFoldDB" id="A0A7N0U2N7"/>
<comment type="pathway">
    <text evidence="1">Hormone biosynthesis.</text>
</comment>
<dbReference type="FunFam" id="2.60.120.330:FF:000014">
    <property type="entry name" value="Gibberellin 2-beta-dioxygenase 1"/>
    <property type="match status" value="1"/>
</dbReference>
<dbReference type="GO" id="GO:0046872">
    <property type="term" value="F:metal ion binding"/>
    <property type="evidence" value="ECO:0007669"/>
    <property type="project" value="UniProtKB-KW"/>
</dbReference>
<evidence type="ECO:0000256" key="2">
    <source>
        <dbReference type="ARBA" id="ARBA00022723"/>
    </source>
</evidence>
<keyword evidence="3" id="KW-0223">Dioxygenase</keyword>
<keyword evidence="5 11" id="KW-0408">Iron</keyword>
<dbReference type="InterPro" id="IPR044861">
    <property type="entry name" value="IPNS-like_FE2OG_OXY"/>
</dbReference>
<dbReference type="InterPro" id="IPR027443">
    <property type="entry name" value="IPNS-like_sf"/>
</dbReference>
<evidence type="ECO:0000313" key="13">
    <source>
        <dbReference type="EnsemblPlants" id="Kaladp0053s0057.1.v1.1"/>
    </source>
</evidence>
<dbReference type="PRINTS" id="PR00682">
    <property type="entry name" value="IPNSYNTHASE"/>
</dbReference>
<comment type="function">
    <text evidence="8">Catalyzes the 2-beta-hydroxylation of several biologically active gibberellins, leading to the homeostatic regulation of their endogenous level. Catabolism of gibberellins (GAs) plays a central role in plant development. Converts GA9/GA20 to GA51/GA29 and GA4/GA1 to GA34/GA8.</text>
</comment>
<keyword evidence="14" id="KW-1185">Reference proteome</keyword>
<dbReference type="Pfam" id="PF14226">
    <property type="entry name" value="DIOX_N"/>
    <property type="match status" value="1"/>
</dbReference>
<dbReference type="InterPro" id="IPR005123">
    <property type="entry name" value="Oxoglu/Fe-dep_dioxygenase_dom"/>
</dbReference>
<dbReference type="EC" id="1.14.11.13" evidence="10"/>
<name>A0A7N0U2N7_KALFE</name>
<dbReference type="PANTHER" id="PTHR47990">
    <property type="entry name" value="2-OXOGLUTARATE (2OG) AND FE(II)-DEPENDENT OXYGENASE SUPERFAMILY PROTEIN-RELATED"/>
    <property type="match status" value="1"/>
</dbReference>
<dbReference type="InterPro" id="IPR050231">
    <property type="entry name" value="Iron_ascorbate_oxido_reductase"/>
</dbReference>